<name>A0A396I895_MEDTR</name>
<dbReference type="Gramene" id="rna23358">
    <property type="protein sequence ID" value="RHN60953.1"/>
    <property type="gene ID" value="gene23358"/>
</dbReference>
<keyword evidence="1" id="KW-0812">Transmembrane</keyword>
<evidence type="ECO:0000313" key="3">
    <source>
        <dbReference type="Proteomes" id="UP000265566"/>
    </source>
</evidence>
<accession>A0A396I895</accession>
<dbReference type="Proteomes" id="UP000265566">
    <property type="component" value="Chromosome 4"/>
</dbReference>
<protein>
    <recommendedName>
        <fullName evidence="4">Transmembrane protein</fullName>
    </recommendedName>
</protein>
<gene>
    <name evidence="2" type="ORF">MtrunA17_Chr4g0031401</name>
</gene>
<dbReference type="EMBL" id="PSQE01000004">
    <property type="protein sequence ID" value="RHN60953.1"/>
    <property type="molecule type" value="Genomic_DNA"/>
</dbReference>
<keyword evidence="1" id="KW-0472">Membrane</keyword>
<feature type="transmembrane region" description="Helical" evidence="1">
    <location>
        <begin position="12"/>
        <end position="33"/>
    </location>
</feature>
<keyword evidence="1" id="KW-1133">Transmembrane helix</keyword>
<reference evidence="3" key="1">
    <citation type="journal article" date="2018" name="Nat. Plants">
        <title>Whole-genome landscape of Medicago truncatula symbiotic genes.</title>
        <authorList>
            <person name="Pecrix Y."/>
            <person name="Staton S.E."/>
            <person name="Sallet E."/>
            <person name="Lelandais-Briere C."/>
            <person name="Moreau S."/>
            <person name="Carrere S."/>
            <person name="Blein T."/>
            <person name="Jardinaud M.F."/>
            <person name="Latrasse D."/>
            <person name="Zouine M."/>
            <person name="Zahm M."/>
            <person name="Kreplak J."/>
            <person name="Mayjonade B."/>
            <person name="Satge C."/>
            <person name="Perez M."/>
            <person name="Cauet S."/>
            <person name="Marande W."/>
            <person name="Chantry-Darmon C."/>
            <person name="Lopez-Roques C."/>
            <person name="Bouchez O."/>
            <person name="Berard A."/>
            <person name="Debelle F."/>
            <person name="Munos S."/>
            <person name="Bendahmane A."/>
            <person name="Berges H."/>
            <person name="Niebel A."/>
            <person name="Buitink J."/>
            <person name="Frugier F."/>
            <person name="Benhamed M."/>
            <person name="Crespi M."/>
            <person name="Gouzy J."/>
            <person name="Gamas P."/>
        </authorList>
    </citation>
    <scope>NUCLEOTIDE SEQUENCE [LARGE SCALE GENOMIC DNA]</scope>
    <source>
        <strain evidence="3">cv. Jemalong A17</strain>
    </source>
</reference>
<evidence type="ECO:0008006" key="4">
    <source>
        <dbReference type="Google" id="ProtNLM"/>
    </source>
</evidence>
<organism evidence="2 3">
    <name type="scientific">Medicago truncatula</name>
    <name type="common">Barrel medic</name>
    <name type="synonym">Medicago tribuloides</name>
    <dbReference type="NCBI Taxonomy" id="3880"/>
    <lineage>
        <taxon>Eukaryota</taxon>
        <taxon>Viridiplantae</taxon>
        <taxon>Streptophyta</taxon>
        <taxon>Embryophyta</taxon>
        <taxon>Tracheophyta</taxon>
        <taxon>Spermatophyta</taxon>
        <taxon>Magnoliopsida</taxon>
        <taxon>eudicotyledons</taxon>
        <taxon>Gunneridae</taxon>
        <taxon>Pentapetalae</taxon>
        <taxon>rosids</taxon>
        <taxon>fabids</taxon>
        <taxon>Fabales</taxon>
        <taxon>Fabaceae</taxon>
        <taxon>Papilionoideae</taxon>
        <taxon>50 kb inversion clade</taxon>
        <taxon>NPAAA clade</taxon>
        <taxon>Hologalegina</taxon>
        <taxon>IRL clade</taxon>
        <taxon>Trifolieae</taxon>
        <taxon>Medicago</taxon>
    </lineage>
</organism>
<evidence type="ECO:0000313" key="2">
    <source>
        <dbReference type="EMBL" id="RHN60953.1"/>
    </source>
</evidence>
<proteinExistence type="predicted"/>
<dbReference type="AlphaFoldDB" id="A0A396I895"/>
<comment type="caution">
    <text evidence="2">The sequence shown here is derived from an EMBL/GenBank/DDBJ whole genome shotgun (WGS) entry which is preliminary data.</text>
</comment>
<evidence type="ECO:0000256" key="1">
    <source>
        <dbReference type="SAM" id="Phobius"/>
    </source>
</evidence>
<sequence length="88" mass="10238">MYVIISLMDSGFLSVFTLFSRLVSLFFLFPVLFSPSPSFHNFFSFSHSLSRIISSYNILLYSSYSHNYSLLQMISIELDTYFLVSYSI</sequence>